<evidence type="ECO:0008006" key="3">
    <source>
        <dbReference type="Google" id="ProtNLM"/>
    </source>
</evidence>
<name>A0A3A3Z4A5_9ACTN</name>
<gene>
    <name evidence="1" type="ORF">D5H78_11995</name>
</gene>
<dbReference type="Proteomes" id="UP000265614">
    <property type="component" value="Unassembled WGS sequence"/>
</dbReference>
<keyword evidence="2" id="KW-1185">Reference proteome</keyword>
<organism evidence="1 2">
    <name type="scientific">Vallicoccus soli</name>
    <dbReference type="NCBI Taxonomy" id="2339232"/>
    <lineage>
        <taxon>Bacteria</taxon>
        <taxon>Bacillati</taxon>
        <taxon>Actinomycetota</taxon>
        <taxon>Actinomycetes</taxon>
        <taxon>Motilibacterales</taxon>
        <taxon>Vallicoccaceae</taxon>
        <taxon>Vallicoccus</taxon>
    </lineage>
</organism>
<dbReference type="AlphaFoldDB" id="A0A3A3Z4A5"/>
<evidence type="ECO:0000313" key="1">
    <source>
        <dbReference type="EMBL" id="RJK95377.1"/>
    </source>
</evidence>
<reference evidence="1 2" key="1">
    <citation type="submission" date="2018-09" db="EMBL/GenBank/DDBJ databases">
        <title>YIM 75000 draft genome.</title>
        <authorList>
            <person name="Tang S."/>
            <person name="Feng Y."/>
        </authorList>
    </citation>
    <scope>NUCLEOTIDE SEQUENCE [LARGE SCALE GENOMIC DNA]</scope>
    <source>
        <strain evidence="1 2">YIM 75000</strain>
    </source>
</reference>
<evidence type="ECO:0000313" key="2">
    <source>
        <dbReference type="Proteomes" id="UP000265614"/>
    </source>
</evidence>
<sequence>MARRTRTVKPEQPLGSLLQAPAAERGSCAACGSESVTRLAMDLTDGTPVTFVSCHRCERRSWTAPDGSELPVASVLERTRKRT</sequence>
<proteinExistence type="predicted"/>
<comment type="caution">
    <text evidence="1">The sequence shown here is derived from an EMBL/GenBank/DDBJ whole genome shotgun (WGS) entry which is preliminary data.</text>
</comment>
<dbReference type="OrthoDB" id="4829533at2"/>
<protein>
    <recommendedName>
        <fullName evidence="3">TFIIS-type domain-containing protein</fullName>
    </recommendedName>
</protein>
<accession>A0A3A3Z4A5</accession>
<dbReference type="EMBL" id="QZEZ01000005">
    <property type="protein sequence ID" value="RJK95377.1"/>
    <property type="molecule type" value="Genomic_DNA"/>
</dbReference>
<dbReference type="RefSeq" id="WP_119950730.1">
    <property type="nucleotide sequence ID" value="NZ_QZEZ01000005.1"/>
</dbReference>